<evidence type="ECO:0000313" key="2">
    <source>
        <dbReference type="Proteomes" id="UP000317199"/>
    </source>
</evidence>
<keyword evidence="2" id="KW-1185">Reference proteome</keyword>
<name>A0A514BMT7_9GAMM</name>
<reference evidence="1 2" key="1">
    <citation type="submission" date="2019-06" db="EMBL/GenBank/DDBJ databases">
        <title>Lysobacter alkalisoli sp. nov. isolated from saline-alkali soil.</title>
        <authorList>
            <person name="Sun J.-Q."/>
            <person name="Xu L."/>
        </authorList>
    </citation>
    <scope>NUCLEOTIDE SEQUENCE [LARGE SCALE GENOMIC DNA]</scope>
    <source>
        <strain evidence="1 2">SJ-36</strain>
    </source>
</reference>
<dbReference type="AlphaFoldDB" id="A0A514BMT7"/>
<dbReference type="SUPFAM" id="SSF63829">
    <property type="entry name" value="Calcium-dependent phosphotriesterase"/>
    <property type="match status" value="1"/>
</dbReference>
<dbReference type="EMBL" id="CP041242">
    <property type="protein sequence ID" value="QDH68703.1"/>
    <property type="molecule type" value="Genomic_DNA"/>
</dbReference>
<protein>
    <recommendedName>
        <fullName evidence="3">WD40 repeat domain-containing protein</fullName>
    </recommendedName>
</protein>
<organism evidence="1 2">
    <name type="scientific">Marilutibacter alkalisoli</name>
    <dbReference type="NCBI Taxonomy" id="2591633"/>
    <lineage>
        <taxon>Bacteria</taxon>
        <taxon>Pseudomonadati</taxon>
        <taxon>Pseudomonadota</taxon>
        <taxon>Gammaproteobacteria</taxon>
        <taxon>Lysobacterales</taxon>
        <taxon>Lysobacteraceae</taxon>
        <taxon>Marilutibacter</taxon>
    </lineage>
</organism>
<accession>A0A514BMT7</accession>
<dbReference type="RefSeq" id="WP_141622046.1">
    <property type="nucleotide sequence ID" value="NZ_CP041242.1"/>
</dbReference>
<dbReference type="OrthoDB" id="6829668at2"/>
<evidence type="ECO:0000313" key="1">
    <source>
        <dbReference type="EMBL" id="QDH68703.1"/>
    </source>
</evidence>
<proteinExistence type="predicted"/>
<dbReference type="KEGG" id="lyj:FKV23_00155"/>
<evidence type="ECO:0008006" key="3">
    <source>
        <dbReference type="Google" id="ProtNLM"/>
    </source>
</evidence>
<dbReference type="Proteomes" id="UP000317199">
    <property type="component" value="Chromosome"/>
</dbReference>
<gene>
    <name evidence="1" type="ORF">FKV23_00155</name>
</gene>
<sequence length="298" mass="33344">MSIELGSTHTFVTGAVRHRKLGYFASQDDQVDRNIAHSHFYGFNKGQLGYVEIQPWLTVSMTITKHPLEQMLALSPAGQIKLFGSGQQSLETISTPQGSPGVRGAMRKVRTIAGRTYAVGMNRQVYRRDGENQWICLDQAIRPGAGEVKGFETIDGYGDDEIYTAGWGGELWQFDGKHWQELRSPTHQLLTSLLCAEDGFVYAAGRRGLLLKGRREAWQVVEQDLAEDIWDMAWFDGRLHVSTSQGIYVLQGEQLVPVDFGSERPTSFHHLSQADGVLWSIGAKDIFAFDGHDWSRLA</sequence>